<dbReference type="KEGG" id="btab:109033749"/>
<evidence type="ECO:0000256" key="4">
    <source>
        <dbReference type="ARBA" id="ARBA00022679"/>
    </source>
</evidence>
<evidence type="ECO:0000256" key="1">
    <source>
        <dbReference type="ARBA" id="ARBA00005208"/>
    </source>
</evidence>
<dbReference type="CDD" id="cd04193">
    <property type="entry name" value="UDPGlcNAc_PPase"/>
    <property type="match status" value="1"/>
</dbReference>
<evidence type="ECO:0000256" key="2">
    <source>
        <dbReference type="ARBA" id="ARBA00010401"/>
    </source>
</evidence>
<name>A0A9P0A1C1_BEMTA</name>
<dbReference type="InterPro" id="IPR039741">
    <property type="entry name" value="UDP-sugar_pyrophosphorylase"/>
</dbReference>
<dbReference type="SUPFAM" id="SSF53448">
    <property type="entry name" value="Nucleotide-diphospho-sugar transferases"/>
    <property type="match status" value="1"/>
</dbReference>
<dbReference type="FunFam" id="3.90.550.10:FF:000075">
    <property type="entry name" value="Probable UDP-N-acetylglucosamine pyrophosphorylase"/>
    <property type="match status" value="1"/>
</dbReference>
<dbReference type="InterPro" id="IPR002618">
    <property type="entry name" value="UDPGP_fam"/>
</dbReference>
<dbReference type="InterPro" id="IPR029044">
    <property type="entry name" value="Nucleotide-diphossugar_trans"/>
</dbReference>
<dbReference type="AlphaFoldDB" id="A0A9P0A1C1"/>
<dbReference type="EC" id="2.7.7.23" evidence="3"/>
<keyword evidence="8" id="KW-1185">Reference proteome</keyword>
<dbReference type="Proteomes" id="UP001152759">
    <property type="component" value="Chromosome 2"/>
</dbReference>
<evidence type="ECO:0000313" key="8">
    <source>
        <dbReference type="Proteomes" id="UP001152759"/>
    </source>
</evidence>
<evidence type="ECO:0000256" key="5">
    <source>
        <dbReference type="ARBA" id="ARBA00022695"/>
    </source>
</evidence>
<comment type="similarity">
    <text evidence="2">Belongs to the UDPGP type 1 family.</text>
</comment>
<reference evidence="7" key="1">
    <citation type="submission" date="2021-12" db="EMBL/GenBank/DDBJ databases">
        <authorList>
            <person name="King R."/>
        </authorList>
    </citation>
    <scope>NUCLEOTIDE SEQUENCE</scope>
</reference>
<dbReference type="Gene3D" id="3.90.550.10">
    <property type="entry name" value="Spore Coat Polysaccharide Biosynthesis Protein SpsA, Chain A"/>
    <property type="match status" value="1"/>
</dbReference>
<evidence type="ECO:0000313" key="7">
    <source>
        <dbReference type="EMBL" id="CAH0384180.1"/>
    </source>
</evidence>
<comment type="catalytic activity">
    <reaction evidence="6">
        <text>N-acetyl-alpha-D-glucosamine 1-phosphate + UTP + H(+) = UDP-N-acetyl-alpha-D-glucosamine + diphosphate</text>
        <dbReference type="Rhea" id="RHEA:13509"/>
        <dbReference type="ChEBI" id="CHEBI:15378"/>
        <dbReference type="ChEBI" id="CHEBI:33019"/>
        <dbReference type="ChEBI" id="CHEBI:46398"/>
        <dbReference type="ChEBI" id="CHEBI:57705"/>
        <dbReference type="ChEBI" id="CHEBI:57776"/>
        <dbReference type="EC" id="2.7.7.23"/>
    </reaction>
</comment>
<proteinExistence type="inferred from homology"/>
<keyword evidence="4" id="KW-0808">Transferase</keyword>
<protein>
    <recommendedName>
        <fullName evidence="3">UDP-N-acetylglucosamine diphosphorylase</fullName>
        <ecNumber evidence="3">2.7.7.23</ecNumber>
    </recommendedName>
</protein>
<dbReference type="PANTHER" id="PTHR11952">
    <property type="entry name" value="UDP- GLUCOSE PYROPHOSPHORYLASE"/>
    <property type="match status" value="1"/>
</dbReference>
<dbReference type="GO" id="GO:0003977">
    <property type="term" value="F:UDP-N-acetylglucosamine diphosphorylase activity"/>
    <property type="evidence" value="ECO:0007669"/>
    <property type="project" value="UniProtKB-EC"/>
</dbReference>
<dbReference type="Pfam" id="PF01704">
    <property type="entry name" value="UDPGP"/>
    <property type="match status" value="1"/>
</dbReference>
<dbReference type="PANTHER" id="PTHR11952:SF2">
    <property type="entry name" value="LD24639P"/>
    <property type="match status" value="1"/>
</dbReference>
<dbReference type="EMBL" id="OU963863">
    <property type="protein sequence ID" value="CAH0384180.1"/>
    <property type="molecule type" value="Genomic_DNA"/>
</dbReference>
<organism evidence="7 8">
    <name type="scientific">Bemisia tabaci</name>
    <name type="common">Sweetpotato whitefly</name>
    <name type="synonym">Aleurodes tabaci</name>
    <dbReference type="NCBI Taxonomy" id="7038"/>
    <lineage>
        <taxon>Eukaryota</taxon>
        <taxon>Metazoa</taxon>
        <taxon>Ecdysozoa</taxon>
        <taxon>Arthropoda</taxon>
        <taxon>Hexapoda</taxon>
        <taxon>Insecta</taxon>
        <taxon>Pterygota</taxon>
        <taxon>Neoptera</taxon>
        <taxon>Paraneoptera</taxon>
        <taxon>Hemiptera</taxon>
        <taxon>Sternorrhyncha</taxon>
        <taxon>Aleyrodoidea</taxon>
        <taxon>Aleyrodidae</taxon>
        <taxon>Aleyrodinae</taxon>
        <taxon>Bemisia</taxon>
    </lineage>
</organism>
<comment type="pathway">
    <text evidence="1">Nucleotide-sugar biosynthesis; UDP-N-acetyl-alpha-D-glucosamine biosynthesis; UDP-N-acetyl-alpha-D-glucosamine from N-acetyl-alpha-D-glucosamine 1-phosphate: step 1/1.</text>
</comment>
<accession>A0A9P0A1C1</accession>
<sequence length="492" mass="54957">MIDVVEVRSLLAAHDQSHILQFWDNLSDIEKEELLKDIKSTNVPEATSYFQSSIATLEETKKLDDLMQPIPSHLYGAVSRTSSEDLELYENIGLESISNGQVGVLLLAGGQGTRLGVTYPKGMYDVGLPSHKSLYQIQAERIRKLCELAEERTGKYGTITWFIMTSEHTKEPTLEFFKKHNFFGLNKNDVILFEQGMLPCFTLDGKIILDNRSKISKAPDGNGGIYRALQDNGLLRVMETRGIKYLHAHSVDNILVKVADPIFIGYCIHKKADCGAKVVEKSSPTEALGVICSVNGKFQVVEYSEITLETAMKQDDDGKLTFRAGSICNHFFTADFLRNVATKFESDLKLHIAKKKIPFVSSNGQRCIPDKPNGIKMEKFIFDAFQFSDNLVVWEVSRDEEFSALKNSDSVGKDCPKTAIKSLYRLHKKFLEEAGGIFDGNSDCICEISPLISYAGEGLKKIINEKPLKSPVLLKKPNEPIIYGGIQNNHQG</sequence>
<evidence type="ECO:0000256" key="6">
    <source>
        <dbReference type="ARBA" id="ARBA00048493"/>
    </source>
</evidence>
<dbReference type="GO" id="GO:0006048">
    <property type="term" value="P:UDP-N-acetylglucosamine biosynthetic process"/>
    <property type="evidence" value="ECO:0007669"/>
    <property type="project" value="TreeGrafter"/>
</dbReference>
<evidence type="ECO:0000256" key="3">
    <source>
        <dbReference type="ARBA" id="ARBA00012457"/>
    </source>
</evidence>
<gene>
    <name evidence="7" type="ORF">BEMITA_LOCUS3550</name>
</gene>
<keyword evidence="5" id="KW-0548">Nucleotidyltransferase</keyword>